<keyword evidence="3" id="KW-1185">Reference proteome</keyword>
<feature type="domain" description="Methyltransferase FkbM" evidence="1">
    <location>
        <begin position="96"/>
        <end position="256"/>
    </location>
</feature>
<dbReference type="NCBIfam" id="TIGR01444">
    <property type="entry name" value="fkbM_fam"/>
    <property type="match status" value="1"/>
</dbReference>
<keyword evidence="2" id="KW-0808">Transferase</keyword>
<keyword evidence="2" id="KW-0489">Methyltransferase</keyword>
<dbReference type="SUPFAM" id="SSF53335">
    <property type="entry name" value="S-adenosyl-L-methionine-dependent methyltransferases"/>
    <property type="match status" value="1"/>
</dbReference>
<evidence type="ECO:0000313" key="3">
    <source>
        <dbReference type="Proteomes" id="UP000809829"/>
    </source>
</evidence>
<dbReference type="Pfam" id="PF05050">
    <property type="entry name" value="Methyltransf_21"/>
    <property type="match status" value="1"/>
</dbReference>
<dbReference type="GO" id="GO:0032259">
    <property type="term" value="P:methylation"/>
    <property type="evidence" value="ECO:0007669"/>
    <property type="project" value="UniProtKB-KW"/>
</dbReference>
<dbReference type="PANTHER" id="PTHR36973:SF4">
    <property type="entry name" value="NODULATION PROTEIN"/>
    <property type="match status" value="1"/>
</dbReference>
<dbReference type="Gene3D" id="3.40.50.150">
    <property type="entry name" value="Vaccinia Virus protein VP39"/>
    <property type="match status" value="1"/>
</dbReference>
<dbReference type="InterPro" id="IPR006342">
    <property type="entry name" value="FkbM_mtfrase"/>
</dbReference>
<proteinExistence type="predicted"/>
<gene>
    <name evidence="2" type="ORF">JOC83_002541</name>
</gene>
<dbReference type="RefSeq" id="WP_205187645.1">
    <property type="nucleotide sequence ID" value="NZ_JAFBFC010000004.1"/>
</dbReference>
<dbReference type="InterPro" id="IPR053188">
    <property type="entry name" value="FkbM_Methyltransferase"/>
</dbReference>
<dbReference type="InterPro" id="IPR029063">
    <property type="entry name" value="SAM-dependent_MTases_sf"/>
</dbReference>
<evidence type="ECO:0000313" key="2">
    <source>
        <dbReference type="EMBL" id="MBM7703692.1"/>
    </source>
</evidence>
<accession>A0ABS2QXL3</accession>
<dbReference type="GO" id="GO:0008168">
    <property type="term" value="F:methyltransferase activity"/>
    <property type="evidence" value="ECO:0007669"/>
    <property type="project" value="UniProtKB-KW"/>
</dbReference>
<evidence type="ECO:0000259" key="1">
    <source>
        <dbReference type="Pfam" id="PF05050"/>
    </source>
</evidence>
<dbReference type="Proteomes" id="UP000809829">
    <property type="component" value="Unassembled WGS sequence"/>
</dbReference>
<dbReference type="EMBL" id="JAFBFC010000004">
    <property type="protein sequence ID" value="MBM7703692.1"/>
    <property type="molecule type" value="Genomic_DNA"/>
</dbReference>
<reference evidence="2 3" key="1">
    <citation type="submission" date="2021-01" db="EMBL/GenBank/DDBJ databases">
        <title>Genomic Encyclopedia of Type Strains, Phase IV (KMG-IV): sequencing the most valuable type-strain genomes for metagenomic binning, comparative biology and taxonomic classification.</title>
        <authorList>
            <person name="Goeker M."/>
        </authorList>
    </citation>
    <scope>NUCLEOTIDE SEQUENCE [LARGE SCALE GENOMIC DNA]</scope>
    <source>
        <strain evidence="2 3">DSM 104297</strain>
    </source>
</reference>
<name>A0ABS2QXL3_9BACI</name>
<sequence length="300" mass="34545">MALKATLRKPFFMKMWESHPKVWKAMVDVGILLKYKTLNIAKLPQVIKLPSTQLLYVNPNENRGRVLLIKNGITQSRLTRFWIDTVQTFKPTIIVDVGVNYGECIFSTNYPTNTKVFGVEANAYLIPYIIKSKEVHPNKEQITIVQAFASNEENGNQRFYVDKHWSGTSSGSYAPSHNMIEEHEVQTITIDSLLEGESIKEQRLLFKIDVEGYESFVLQGMSRIIKECDEIMGFIEFDSEYIKKSNTDLDAFLSFLNKYFSVFMYDSNDALVEISSFTYKQMIDHLGCDEVHTDLIVVKK</sequence>
<protein>
    <submittedName>
        <fullName evidence="2">FkbM family methyltransferase</fullName>
    </submittedName>
</protein>
<dbReference type="PANTHER" id="PTHR36973">
    <property type="entry name" value="SLL1456 PROTEIN-RELATED"/>
    <property type="match status" value="1"/>
</dbReference>
<organism evidence="2 3">
    <name type="scientific">Priestia iocasae</name>
    <dbReference type="NCBI Taxonomy" id="2291674"/>
    <lineage>
        <taxon>Bacteria</taxon>
        <taxon>Bacillati</taxon>
        <taxon>Bacillota</taxon>
        <taxon>Bacilli</taxon>
        <taxon>Bacillales</taxon>
        <taxon>Bacillaceae</taxon>
        <taxon>Priestia</taxon>
    </lineage>
</organism>
<comment type="caution">
    <text evidence="2">The sequence shown here is derived from an EMBL/GenBank/DDBJ whole genome shotgun (WGS) entry which is preliminary data.</text>
</comment>